<dbReference type="PROSITE" id="PS00198">
    <property type="entry name" value="4FE4S_FER_1"/>
    <property type="match status" value="1"/>
</dbReference>
<dbReference type="Gene3D" id="3.30.70.20">
    <property type="match status" value="1"/>
</dbReference>
<dbReference type="InterPro" id="IPR017896">
    <property type="entry name" value="4Fe4S_Fe-S-bd"/>
</dbReference>
<dbReference type="PANTHER" id="PTHR30352">
    <property type="entry name" value="PYRUVATE FORMATE-LYASE-ACTIVATING ENZYME"/>
    <property type="match status" value="1"/>
</dbReference>
<dbReference type="Gene3D" id="3.20.20.70">
    <property type="entry name" value="Aldolase class I"/>
    <property type="match status" value="1"/>
</dbReference>
<dbReference type="PROSITE" id="PS51379">
    <property type="entry name" value="4FE4S_FER_2"/>
    <property type="match status" value="2"/>
</dbReference>
<dbReference type="InterPro" id="IPR001989">
    <property type="entry name" value="Radical_activat_CS"/>
</dbReference>
<organism evidence="12 13">
    <name type="scientific">Megamonas hypermegale</name>
    <dbReference type="NCBI Taxonomy" id="158847"/>
    <lineage>
        <taxon>Bacteria</taxon>
        <taxon>Bacillati</taxon>
        <taxon>Bacillota</taxon>
        <taxon>Negativicutes</taxon>
        <taxon>Selenomonadales</taxon>
        <taxon>Selenomonadaceae</taxon>
        <taxon>Megamonas</taxon>
    </lineage>
</organism>
<comment type="catalytic activity">
    <reaction evidence="9">
        <text>glycyl-[protein] + reduced [flavodoxin] + S-adenosyl-L-methionine = glycin-2-yl radical-[protein] + semiquinone [flavodoxin] + 5'-deoxyadenosine + L-methionine + H(+)</text>
        <dbReference type="Rhea" id="RHEA:61976"/>
        <dbReference type="Rhea" id="RHEA-COMP:10622"/>
        <dbReference type="Rhea" id="RHEA-COMP:14480"/>
        <dbReference type="Rhea" id="RHEA-COMP:15993"/>
        <dbReference type="Rhea" id="RHEA-COMP:15994"/>
        <dbReference type="ChEBI" id="CHEBI:15378"/>
        <dbReference type="ChEBI" id="CHEBI:17319"/>
        <dbReference type="ChEBI" id="CHEBI:29947"/>
        <dbReference type="ChEBI" id="CHEBI:32722"/>
        <dbReference type="ChEBI" id="CHEBI:57618"/>
        <dbReference type="ChEBI" id="CHEBI:57844"/>
        <dbReference type="ChEBI" id="CHEBI:59789"/>
        <dbReference type="ChEBI" id="CHEBI:140311"/>
    </reaction>
</comment>
<evidence type="ECO:0000256" key="9">
    <source>
        <dbReference type="ARBA" id="ARBA00047365"/>
    </source>
</evidence>
<evidence type="ECO:0000256" key="8">
    <source>
        <dbReference type="ARBA" id="ARBA00023014"/>
    </source>
</evidence>
<protein>
    <submittedName>
        <fullName evidence="12">4-hydroxyphenylacetate decarboxylase activating enzyme</fullName>
        <ecNumber evidence="12">1.97.1.-</ecNumber>
    </submittedName>
</protein>
<keyword evidence="6 12" id="KW-0560">Oxidoreductase</keyword>
<comment type="similarity">
    <text evidence="2">Belongs to the organic radical-activating enzymes family.</text>
</comment>
<evidence type="ECO:0000259" key="11">
    <source>
        <dbReference type="PROSITE" id="PS51918"/>
    </source>
</evidence>
<keyword evidence="4" id="KW-0949">S-adenosyl-L-methionine</keyword>
<evidence type="ECO:0000256" key="7">
    <source>
        <dbReference type="ARBA" id="ARBA00023004"/>
    </source>
</evidence>
<dbReference type="EC" id="1.97.1.-" evidence="12"/>
<name>A0A378NQU2_9FIRM</name>
<dbReference type="Proteomes" id="UP000255234">
    <property type="component" value="Unassembled WGS sequence"/>
</dbReference>
<dbReference type="InterPro" id="IPR040074">
    <property type="entry name" value="BssD/PflA/YjjW"/>
</dbReference>
<dbReference type="InterPro" id="IPR058240">
    <property type="entry name" value="rSAM_sf"/>
</dbReference>
<dbReference type="SFLD" id="SFLDG01066">
    <property type="entry name" value="organic_radical-activating_enz"/>
    <property type="match status" value="1"/>
</dbReference>
<dbReference type="SFLD" id="SFLDG01118">
    <property type="entry name" value="activating_enzymes__group_2"/>
    <property type="match status" value="1"/>
</dbReference>
<dbReference type="PROSITE" id="PS51918">
    <property type="entry name" value="RADICAL_SAM"/>
    <property type="match status" value="1"/>
</dbReference>
<feature type="domain" description="4Fe-4S ferredoxin-type" evidence="10">
    <location>
        <begin position="81"/>
        <end position="110"/>
    </location>
</feature>
<evidence type="ECO:0000256" key="6">
    <source>
        <dbReference type="ARBA" id="ARBA00023002"/>
    </source>
</evidence>
<evidence type="ECO:0000256" key="4">
    <source>
        <dbReference type="ARBA" id="ARBA00022691"/>
    </source>
</evidence>
<evidence type="ECO:0000259" key="10">
    <source>
        <dbReference type="PROSITE" id="PS51379"/>
    </source>
</evidence>
<dbReference type="PANTHER" id="PTHR30352:SF4">
    <property type="entry name" value="PYRUVATE FORMATE-LYASE 2-ACTIVATING ENZYME"/>
    <property type="match status" value="1"/>
</dbReference>
<dbReference type="GO" id="GO:0051539">
    <property type="term" value="F:4 iron, 4 sulfur cluster binding"/>
    <property type="evidence" value="ECO:0007669"/>
    <property type="project" value="UniProtKB-KW"/>
</dbReference>
<dbReference type="SUPFAM" id="SSF54862">
    <property type="entry name" value="4Fe-4S ferredoxins"/>
    <property type="match status" value="1"/>
</dbReference>
<dbReference type="SFLD" id="SFLDS00029">
    <property type="entry name" value="Radical_SAM"/>
    <property type="match status" value="1"/>
</dbReference>
<dbReference type="Pfam" id="PF00037">
    <property type="entry name" value="Fer4"/>
    <property type="match status" value="1"/>
</dbReference>
<evidence type="ECO:0000256" key="1">
    <source>
        <dbReference type="ARBA" id="ARBA00001966"/>
    </source>
</evidence>
<evidence type="ECO:0000256" key="3">
    <source>
        <dbReference type="ARBA" id="ARBA00022485"/>
    </source>
</evidence>
<reference evidence="12 13" key="1">
    <citation type="submission" date="2018-06" db="EMBL/GenBank/DDBJ databases">
        <authorList>
            <consortium name="Pathogen Informatics"/>
            <person name="Doyle S."/>
        </authorList>
    </citation>
    <scope>NUCLEOTIDE SEQUENCE [LARGE SCALE GENOMIC DNA]</scope>
    <source>
        <strain evidence="12 13">NCTC10571</strain>
    </source>
</reference>
<accession>A0A378NQU2</accession>
<evidence type="ECO:0000313" key="13">
    <source>
        <dbReference type="Proteomes" id="UP000255234"/>
    </source>
</evidence>
<keyword evidence="8" id="KW-0411">Iron-sulfur</keyword>
<dbReference type="InterPro" id="IPR012839">
    <property type="entry name" value="Organic_radical_activase"/>
</dbReference>
<feature type="domain" description="4Fe-4S ferredoxin-type" evidence="10">
    <location>
        <begin position="52"/>
        <end position="80"/>
    </location>
</feature>
<dbReference type="EMBL" id="UGPP01000001">
    <property type="protein sequence ID" value="STY70764.1"/>
    <property type="molecule type" value="Genomic_DNA"/>
</dbReference>
<sequence>MRKANYMQTGVIFNIQKFSINDGPGIRTVVFFKGCPLHCKWCANPESQLAKIQILWDKKKCLHCHHCLEICPQKAIFLKDDNIFIDTNKCTLCKQCINTCPQKALTSEGEIKTVQQVLDIVLQDEVFYEESDGGITLSGGEFLMQTQFAEELLIAAKEKNLHTCCETTGFCTPEKFQHIIQYIDYILFDLKHWNSQKHFEGTGVDNKLILTNMKYAISTGKKVLPRIPVIPKFNDSLEDAKRFCEVLHDVGSNQCQLLPFHQFGENKYHLLNKKYTYENQPALHREDLQDYLQIFLDNDIHAFF</sequence>
<keyword evidence="7" id="KW-0408">Iron</keyword>
<dbReference type="RefSeq" id="WP_115151259.1">
    <property type="nucleotide sequence ID" value="NZ_UGPP01000001.1"/>
</dbReference>
<comment type="cofactor">
    <cofactor evidence="1">
        <name>[4Fe-4S] cluster</name>
        <dbReference type="ChEBI" id="CHEBI:49883"/>
    </cofactor>
</comment>
<dbReference type="InterPro" id="IPR013785">
    <property type="entry name" value="Aldolase_TIM"/>
</dbReference>
<dbReference type="SUPFAM" id="SSF102114">
    <property type="entry name" value="Radical SAM enzymes"/>
    <property type="match status" value="1"/>
</dbReference>
<dbReference type="CDD" id="cd01335">
    <property type="entry name" value="Radical_SAM"/>
    <property type="match status" value="1"/>
</dbReference>
<dbReference type="InterPro" id="IPR007197">
    <property type="entry name" value="rSAM"/>
</dbReference>
<proteinExistence type="inferred from homology"/>
<keyword evidence="5" id="KW-0479">Metal-binding</keyword>
<dbReference type="Pfam" id="PF04055">
    <property type="entry name" value="Radical_SAM"/>
    <property type="match status" value="1"/>
</dbReference>
<dbReference type="InterPro" id="IPR034457">
    <property type="entry name" value="Organic_radical-activating"/>
</dbReference>
<dbReference type="InterPro" id="IPR017900">
    <property type="entry name" value="4Fe4S_Fe_S_CS"/>
</dbReference>
<dbReference type="AlphaFoldDB" id="A0A378NQU2"/>
<dbReference type="GO" id="GO:0046872">
    <property type="term" value="F:metal ion binding"/>
    <property type="evidence" value="ECO:0007669"/>
    <property type="project" value="UniProtKB-KW"/>
</dbReference>
<evidence type="ECO:0000256" key="2">
    <source>
        <dbReference type="ARBA" id="ARBA00009777"/>
    </source>
</evidence>
<evidence type="ECO:0000313" key="12">
    <source>
        <dbReference type="EMBL" id="STY70764.1"/>
    </source>
</evidence>
<evidence type="ECO:0000256" key="5">
    <source>
        <dbReference type="ARBA" id="ARBA00022723"/>
    </source>
</evidence>
<dbReference type="GO" id="GO:0016491">
    <property type="term" value="F:oxidoreductase activity"/>
    <property type="evidence" value="ECO:0007669"/>
    <property type="project" value="UniProtKB-KW"/>
</dbReference>
<feature type="domain" description="Radical SAM core" evidence="11">
    <location>
        <begin position="21"/>
        <end position="299"/>
    </location>
</feature>
<dbReference type="PIRSF" id="PIRSF000371">
    <property type="entry name" value="PFL_act_enz"/>
    <property type="match status" value="1"/>
</dbReference>
<gene>
    <name evidence="12" type="primary">csdA</name>
    <name evidence="12" type="ORF">NCTC10571_00906</name>
</gene>
<dbReference type="NCBIfam" id="TIGR02494">
    <property type="entry name" value="PFLE_PFLC"/>
    <property type="match status" value="1"/>
</dbReference>
<keyword evidence="3" id="KW-0004">4Fe-4S</keyword>
<dbReference type="PROSITE" id="PS01087">
    <property type="entry name" value="RADICAL_ACTIVATING"/>
    <property type="match status" value="1"/>
</dbReference>